<evidence type="ECO:0000313" key="2">
    <source>
        <dbReference type="WBParaSite" id="nRc.2.0.1.t25205-RA"/>
    </source>
</evidence>
<dbReference type="Proteomes" id="UP000887565">
    <property type="component" value="Unplaced"/>
</dbReference>
<dbReference type="AlphaFoldDB" id="A0A915JFA0"/>
<organism evidence="1 2">
    <name type="scientific">Romanomermis culicivorax</name>
    <name type="common">Nematode worm</name>
    <dbReference type="NCBI Taxonomy" id="13658"/>
    <lineage>
        <taxon>Eukaryota</taxon>
        <taxon>Metazoa</taxon>
        <taxon>Ecdysozoa</taxon>
        <taxon>Nematoda</taxon>
        <taxon>Enoplea</taxon>
        <taxon>Dorylaimia</taxon>
        <taxon>Mermithida</taxon>
        <taxon>Mermithoidea</taxon>
        <taxon>Mermithidae</taxon>
        <taxon>Romanomermis</taxon>
    </lineage>
</organism>
<name>A0A915JFA0_ROMCU</name>
<protein>
    <submittedName>
        <fullName evidence="2">Uncharacterized protein</fullName>
    </submittedName>
</protein>
<evidence type="ECO:0000313" key="1">
    <source>
        <dbReference type="Proteomes" id="UP000887565"/>
    </source>
</evidence>
<keyword evidence="1" id="KW-1185">Reference proteome</keyword>
<dbReference type="WBParaSite" id="nRc.2.0.1.t25205-RA">
    <property type="protein sequence ID" value="nRc.2.0.1.t25205-RA"/>
    <property type="gene ID" value="nRc.2.0.1.g25205"/>
</dbReference>
<proteinExistence type="predicted"/>
<sequence length="69" mass="7922">MVKIKSSNKLKKSAKFDRLTGFDFKFSSFNEPSSYIFCVKRQIFFRPKGFALVLHALEAKVSDLLSLTD</sequence>
<reference evidence="2" key="1">
    <citation type="submission" date="2022-11" db="UniProtKB">
        <authorList>
            <consortium name="WormBaseParasite"/>
        </authorList>
    </citation>
    <scope>IDENTIFICATION</scope>
</reference>
<accession>A0A915JFA0</accession>